<proteinExistence type="predicted"/>
<name>H6NIM6_9BACL</name>
<dbReference type="AlphaFoldDB" id="H6NIM6"/>
<reference evidence="1 2" key="1">
    <citation type="journal article" date="2012" name="J. Bacteriol.">
        <title>Complete Genome Sequence of Paenibacillus mucilaginosus 3016, a Bacterium Functional as Microbial Fertilizer.</title>
        <authorList>
            <person name="Ma M."/>
            <person name="Wang Z."/>
            <person name="Li L."/>
            <person name="Jiang X."/>
            <person name="Guan D."/>
            <person name="Cao F."/>
            <person name="Chen H."/>
            <person name="Wang X."/>
            <person name="Shen D."/>
            <person name="Du B."/>
            <person name="Li J."/>
        </authorList>
    </citation>
    <scope>NUCLEOTIDE SEQUENCE [LARGE SCALE GENOMIC DNA]</scope>
    <source>
        <strain evidence="1 2">3016</strain>
    </source>
</reference>
<dbReference type="Proteomes" id="UP000007523">
    <property type="component" value="Chromosome"/>
</dbReference>
<dbReference type="EMBL" id="CP003235">
    <property type="protein sequence ID" value="AFC33093.1"/>
    <property type="molecule type" value="Genomic_DNA"/>
</dbReference>
<accession>H6NIM6</accession>
<protein>
    <submittedName>
        <fullName evidence="1">Uncharacterized protein</fullName>
    </submittedName>
</protein>
<organism evidence="1 2">
    <name type="scientific">Paenibacillus mucilaginosus 3016</name>
    <dbReference type="NCBI Taxonomy" id="1116391"/>
    <lineage>
        <taxon>Bacteria</taxon>
        <taxon>Bacillati</taxon>
        <taxon>Bacillota</taxon>
        <taxon>Bacilli</taxon>
        <taxon>Bacillales</taxon>
        <taxon>Paenibacillaceae</taxon>
        <taxon>Paenibacillus</taxon>
    </lineage>
</organism>
<sequence length="46" mass="5349">MKIQLAEDTYYQFLNAATETEGIGTLSWRHISIDSNSDHKTWKYKG</sequence>
<evidence type="ECO:0000313" key="1">
    <source>
        <dbReference type="EMBL" id="AFC33093.1"/>
    </source>
</evidence>
<dbReference type="KEGG" id="pmq:PM3016_6465"/>
<evidence type="ECO:0000313" key="2">
    <source>
        <dbReference type="Proteomes" id="UP000007523"/>
    </source>
</evidence>
<dbReference type="HOGENOM" id="CLU_3186691_0_0_9"/>
<gene>
    <name evidence="1" type="ORF">PM3016_6465</name>
</gene>
<keyword evidence="2" id="KW-1185">Reference proteome</keyword>